<protein>
    <recommendedName>
        <fullName evidence="3">DUF4238 domain-containing protein</fullName>
    </recommendedName>
</protein>
<evidence type="ECO:0008006" key="3">
    <source>
        <dbReference type="Google" id="ProtNLM"/>
    </source>
</evidence>
<reference evidence="1" key="2">
    <citation type="journal article" date="2022" name="Sci. Total Environ.">
        <title>Prevalence, transmission, and molecular epidemiology of tet(X)-positive bacteria among humans, animals, and environmental niches in China: An epidemiological, and genomic-based study.</title>
        <authorList>
            <person name="Dong N."/>
            <person name="Zeng Y."/>
            <person name="Cai C."/>
            <person name="Sun C."/>
            <person name="Lu J."/>
            <person name="Liu C."/>
            <person name="Zhou H."/>
            <person name="Sun Q."/>
            <person name="Shu L."/>
            <person name="Wang H."/>
            <person name="Wang Y."/>
            <person name="Wang S."/>
            <person name="Wu C."/>
            <person name="Chan E.W."/>
            <person name="Chen G."/>
            <person name="Shen Z."/>
            <person name="Chen S."/>
            <person name="Zhang R."/>
        </authorList>
    </citation>
    <scope>NUCLEOTIDE SEQUENCE</scope>
    <source>
        <strain evidence="1">R655-4</strain>
    </source>
</reference>
<evidence type="ECO:0000313" key="1">
    <source>
        <dbReference type="EMBL" id="MDM1071309.1"/>
    </source>
</evidence>
<reference evidence="1" key="1">
    <citation type="submission" date="2020-06" db="EMBL/GenBank/DDBJ databases">
        <authorList>
            <person name="Dong N."/>
        </authorList>
    </citation>
    <scope>NUCLEOTIDE SEQUENCE</scope>
    <source>
        <strain evidence="1">R655-4</strain>
    </source>
</reference>
<sequence length="284" mass="33733">MKGVCRLYKEESDLQESHIFPKFVINYTKATGSKYLRSFVEPDKRMQDGIKRHLLSRKAEQDFSTREKWFAEKIFRPYLSGNTNLGYDENLYYFAISFLWRILISELESDNIKDKWYYNELLKTEKQWREYLLNGQIPENYNKVCLLLTDRVENSPTDLKGVDFYLTRIMDGTIVDNKTQTCLLIYGKFNKFIFWAVIKEYGDENTLTDVLINPNKGTIKVPQNLSYFPICSFLGNRIKVVEKMTLPNEQQQKKIEEEILKDKDFWDKEIGKSLLNDLNLDRKI</sequence>
<evidence type="ECO:0000313" key="2">
    <source>
        <dbReference type="Proteomes" id="UP001170959"/>
    </source>
</evidence>
<name>A0AAJ1QC26_9FLAO</name>
<proteinExistence type="predicted"/>
<dbReference type="RefSeq" id="WP_286491738.1">
    <property type="nucleotide sequence ID" value="NZ_JACAGJ010000001.1"/>
</dbReference>
<dbReference type="EMBL" id="JACAGJ010000001">
    <property type="protein sequence ID" value="MDM1071309.1"/>
    <property type="molecule type" value="Genomic_DNA"/>
</dbReference>
<gene>
    <name evidence="1" type="ORF">HX001_02255</name>
</gene>
<organism evidence="1 2">
    <name type="scientific">Empedobacter brevis</name>
    <dbReference type="NCBI Taxonomy" id="247"/>
    <lineage>
        <taxon>Bacteria</taxon>
        <taxon>Pseudomonadati</taxon>
        <taxon>Bacteroidota</taxon>
        <taxon>Flavobacteriia</taxon>
        <taxon>Flavobacteriales</taxon>
        <taxon>Weeksellaceae</taxon>
        <taxon>Empedobacter</taxon>
    </lineage>
</organism>
<comment type="caution">
    <text evidence="1">The sequence shown here is derived from an EMBL/GenBank/DDBJ whole genome shotgun (WGS) entry which is preliminary data.</text>
</comment>
<accession>A0AAJ1QC26</accession>
<dbReference type="AlphaFoldDB" id="A0AAJ1QC26"/>
<dbReference type="Proteomes" id="UP001170959">
    <property type="component" value="Unassembled WGS sequence"/>
</dbReference>